<dbReference type="PANTHER" id="PTHR30087:SF1">
    <property type="entry name" value="HYPOTHETICAL CYTOSOLIC PROTEIN"/>
    <property type="match status" value="1"/>
</dbReference>
<evidence type="ECO:0000313" key="2">
    <source>
        <dbReference type="EMBL" id="VXC08960.1"/>
    </source>
</evidence>
<evidence type="ECO:0000313" key="1">
    <source>
        <dbReference type="EMBL" id="NUY95671.1"/>
    </source>
</evidence>
<accession>A0A653VTR0</accession>
<dbReference type="AlphaFoldDB" id="A0A653VTR0"/>
<dbReference type="Proteomes" id="UP000433737">
    <property type="component" value="Unassembled WGS sequence"/>
</dbReference>
<name>A0A653VTR0_9GAMM</name>
<dbReference type="InterPro" id="IPR007553">
    <property type="entry name" value="2-thiour_desulf"/>
</dbReference>
<evidence type="ECO:0000313" key="4">
    <source>
        <dbReference type="Proteomes" id="UP000566985"/>
    </source>
</evidence>
<dbReference type="PANTHER" id="PTHR30087">
    <property type="entry name" value="INNER MEMBRANE PROTEIN"/>
    <property type="match status" value="1"/>
</dbReference>
<dbReference type="EMBL" id="JABWPM010000002">
    <property type="protein sequence ID" value="NUY95671.1"/>
    <property type="molecule type" value="Genomic_DNA"/>
</dbReference>
<dbReference type="Pfam" id="PF04463">
    <property type="entry name" value="2-thiour_desulf"/>
    <property type="match status" value="1"/>
</dbReference>
<comment type="caution">
    <text evidence="1">The sequence shown here is derived from an EMBL/GenBank/DDBJ whole genome shotgun (WGS) entry which is preliminary data.</text>
</comment>
<dbReference type="Proteomes" id="UP000566985">
    <property type="component" value="Unassembled WGS sequence"/>
</dbReference>
<dbReference type="GeneID" id="57344100"/>
<sequence length="171" mass="18350">MQKRGEKILISACLMGFRVRYNGSDKKQVLAALTQWQREQRLVLHCPELAAGLPTPRLPAEIVGGSGADVLAGRARVVESDGRDMTQTYLLAAWLALETAQQQGCRFALLSDGSPTCGSQAIYDGSFSGQRQPGAGVAAALLRQHNIAVYAEQQAGELLAHLNRIAPRLPG</sequence>
<proteinExistence type="predicted"/>
<dbReference type="RefSeq" id="WP_069728010.1">
    <property type="nucleotide sequence ID" value="NZ_CAUQFK010000009.1"/>
</dbReference>
<reference evidence="2 3" key="1">
    <citation type="submission" date="2019-10" db="EMBL/GenBank/DDBJ databases">
        <authorList>
            <person name="Karimi E."/>
        </authorList>
    </citation>
    <scope>NUCLEOTIDE SEQUENCE [LARGE SCALE GENOMIC DNA]</scope>
    <source>
        <strain evidence="2">Pantoea sp. 111</strain>
    </source>
</reference>
<evidence type="ECO:0000313" key="3">
    <source>
        <dbReference type="Proteomes" id="UP000433737"/>
    </source>
</evidence>
<dbReference type="EMBL" id="CABWMH010000014">
    <property type="protein sequence ID" value="VXC08960.1"/>
    <property type="molecule type" value="Genomic_DNA"/>
</dbReference>
<reference evidence="1 4" key="2">
    <citation type="submission" date="2020-05" db="EMBL/GenBank/DDBJ databases">
        <title>Whole Genome Sequences of Enterobacteriales Associated with the International Space Station.</title>
        <authorList>
            <person name="Bharadwaj A."/>
            <person name="Daudu R."/>
            <person name="Singh N."/>
            <person name="Wood J."/>
            <person name="Debieu M."/>
            <person name="Mason C."/>
            <person name="Wang C."/>
            <person name="Venkateswaran K."/>
        </authorList>
    </citation>
    <scope>NUCLEOTIDE SEQUENCE [LARGE SCALE GENOMIC DNA]</scope>
    <source>
        <strain evidence="1 4">IF5SW-B1</strain>
    </source>
</reference>
<gene>
    <name evidence="1" type="ORF">HU668_04255</name>
    <name evidence="2" type="ORF">PANT111_210098</name>
</gene>
<organism evidence="1 4">
    <name type="scientific">Pantoea brenneri</name>
    <dbReference type="NCBI Taxonomy" id="472694"/>
    <lineage>
        <taxon>Bacteria</taxon>
        <taxon>Pseudomonadati</taxon>
        <taxon>Pseudomonadota</taxon>
        <taxon>Gammaproteobacteria</taxon>
        <taxon>Enterobacterales</taxon>
        <taxon>Erwiniaceae</taxon>
        <taxon>Pantoea</taxon>
    </lineage>
</organism>
<protein>
    <submittedName>
        <fullName evidence="1">DUF523 domain-containing protein</fullName>
    </submittedName>
</protein>